<sequence length="273" mass="30257">PLSPDPHFAYPTPSLHRDYLLPPRHIRFCSMMRPWLPLLAYLSTTLAFVLAISFWRTELFAALDELSSWLKDDPYGSAVMFALIFITTFPPLPLYSTLIVLSGYTFGALRGALISYFAALLGAIVVFLLSRHLLRDSITRWLSSIRSVKRVVRAIERRPSLLFLIRLAPYPYNVMNCLLAASPTLSFRTYTLCTALSLAKVGIHTTVGASVRSFAQMHAQAAGAGDGQAQAQEQEQSQLGMYWTVVGIALCVGIVVYLGIVARRAVDEELGED</sequence>
<proteinExistence type="predicted"/>
<gene>
    <name evidence="1" type="ORF">K488DRAFT_10362</name>
</gene>
<keyword evidence="2" id="KW-1185">Reference proteome</keyword>
<reference evidence="1" key="1">
    <citation type="submission" date="2021-02" db="EMBL/GenBank/DDBJ databases">
        <authorList>
            <consortium name="DOE Joint Genome Institute"/>
            <person name="Ahrendt S."/>
            <person name="Looney B.P."/>
            <person name="Miyauchi S."/>
            <person name="Morin E."/>
            <person name="Drula E."/>
            <person name="Courty P.E."/>
            <person name="Chicoki N."/>
            <person name="Fauchery L."/>
            <person name="Kohler A."/>
            <person name="Kuo A."/>
            <person name="Labutti K."/>
            <person name="Pangilinan J."/>
            <person name="Lipzen A."/>
            <person name="Riley R."/>
            <person name="Andreopoulos W."/>
            <person name="He G."/>
            <person name="Johnson J."/>
            <person name="Barry K.W."/>
            <person name="Grigoriev I.V."/>
            <person name="Nagy L."/>
            <person name="Hibbett D."/>
            <person name="Henrissat B."/>
            <person name="Matheny P.B."/>
            <person name="Labbe J."/>
            <person name="Martin F."/>
        </authorList>
    </citation>
    <scope>NUCLEOTIDE SEQUENCE</scope>
    <source>
        <strain evidence="1">EC-137</strain>
    </source>
</reference>
<name>A0ACB8QWA5_9AGAM</name>
<accession>A0ACB8QWA5</accession>
<feature type="non-terminal residue" evidence="1">
    <location>
        <position position="273"/>
    </location>
</feature>
<protein>
    <submittedName>
        <fullName evidence="1">Uncharacterized protein</fullName>
    </submittedName>
</protein>
<dbReference type="Proteomes" id="UP000814128">
    <property type="component" value="Unassembled WGS sequence"/>
</dbReference>
<dbReference type="EMBL" id="MU273476">
    <property type="protein sequence ID" value="KAI0036088.1"/>
    <property type="molecule type" value="Genomic_DNA"/>
</dbReference>
<evidence type="ECO:0000313" key="1">
    <source>
        <dbReference type="EMBL" id="KAI0036088.1"/>
    </source>
</evidence>
<organism evidence="1 2">
    <name type="scientific">Vararia minispora EC-137</name>
    <dbReference type="NCBI Taxonomy" id="1314806"/>
    <lineage>
        <taxon>Eukaryota</taxon>
        <taxon>Fungi</taxon>
        <taxon>Dikarya</taxon>
        <taxon>Basidiomycota</taxon>
        <taxon>Agaricomycotina</taxon>
        <taxon>Agaricomycetes</taxon>
        <taxon>Russulales</taxon>
        <taxon>Lachnocladiaceae</taxon>
        <taxon>Vararia</taxon>
    </lineage>
</organism>
<reference evidence="1" key="2">
    <citation type="journal article" date="2022" name="New Phytol.">
        <title>Evolutionary transition to the ectomycorrhizal habit in the genomes of a hyperdiverse lineage of mushroom-forming fungi.</title>
        <authorList>
            <person name="Looney B."/>
            <person name="Miyauchi S."/>
            <person name="Morin E."/>
            <person name="Drula E."/>
            <person name="Courty P.E."/>
            <person name="Kohler A."/>
            <person name="Kuo A."/>
            <person name="LaButti K."/>
            <person name="Pangilinan J."/>
            <person name="Lipzen A."/>
            <person name="Riley R."/>
            <person name="Andreopoulos W."/>
            <person name="He G."/>
            <person name="Johnson J."/>
            <person name="Nolan M."/>
            <person name="Tritt A."/>
            <person name="Barry K.W."/>
            <person name="Grigoriev I.V."/>
            <person name="Nagy L.G."/>
            <person name="Hibbett D."/>
            <person name="Henrissat B."/>
            <person name="Matheny P.B."/>
            <person name="Labbe J."/>
            <person name="Martin F.M."/>
        </authorList>
    </citation>
    <scope>NUCLEOTIDE SEQUENCE</scope>
    <source>
        <strain evidence="1">EC-137</strain>
    </source>
</reference>
<comment type="caution">
    <text evidence="1">The sequence shown here is derived from an EMBL/GenBank/DDBJ whole genome shotgun (WGS) entry which is preliminary data.</text>
</comment>
<evidence type="ECO:0000313" key="2">
    <source>
        <dbReference type="Proteomes" id="UP000814128"/>
    </source>
</evidence>
<feature type="non-terminal residue" evidence="1">
    <location>
        <position position="1"/>
    </location>
</feature>